<organism evidence="6">
    <name type="scientific">Grammatophora oceanica</name>
    <dbReference type="NCBI Taxonomy" id="210454"/>
    <lineage>
        <taxon>Eukaryota</taxon>
        <taxon>Sar</taxon>
        <taxon>Stramenopiles</taxon>
        <taxon>Ochrophyta</taxon>
        <taxon>Bacillariophyta</taxon>
        <taxon>Fragilariophyceae</taxon>
        <taxon>Fragilariophycidae</taxon>
        <taxon>Rhabdonematales</taxon>
        <taxon>Grammatophoraceae</taxon>
        <taxon>Grammatophora</taxon>
    </lineage>
</organism>
<evidence type="ECO:0000256" key="4">
    <source>
        <dbReference type="SAM" id="MobiDB-lite"/>
    </source>
</evidence>
<dbReference type="GO" id="GO:0006529">
    <property type="term" value="P:asparagine biosynthetic process"/>
    <property type="evidence" value="ECO:0007669"/>
    <property type="project" value="UniProtKB-KW"/>
</dbReference>
<dbReference type="AlphaFoldDB" id="A0A7S1UVW3"/>
<dbReference type="PANTHER" id="PTHR45937">
    <property type="entry name" value="ASPARAGINE SYNTHETASE DOMAIN-CONTAINING PROTEIN 1"/>
    <property type="match status" value="1"/>
</dbReference>
<dbReference type="InterPro" id="IPR014729">
    <property type="entry name" value="Rossmann-like_a/b/a_fold"/>
</dbReference>
<keyword evidence="1" id="KW-0028">Amino-acid biosynthesis</keyword>
<keyword evidence="3" id="KW-0315">Glutamine amidotransferase</keyword>
<dbReference type="InterPro" id="IPR001962">
    <property type="entry name" value="Asn_synthase"/>
</dbReference>
<dbReference type="EMBL" id="HBGK01017650">
    <property type="protein sequence ID" value="CAD9279979.1"/>
    <property type="molecule type" value="Transcribed_RNA"/>
</dbReference>
<evidence type="ECO:0000256" key="2">
    <source>
        <dbReference type="ARBA" id="ARBA00022888"/>
    </source>
</evidence>
<feature type="domain" description="Asparagine synthetase" evidence="5">
    <location>
        <begin position="58"/>
        <end position="144"/>
    </location>
</feature>
<protein>
    <recommendedName>
        <fullName evidence="5">Asparagine synthetase domain-containing protein</fullName>
    </recommendedName>
</protein>
<name>A0A7S1UVW3_9STRA</name>
<evidence type="ECO:0000259" key="5">
    <source>
        <dbReference type="Pfam" id="PF00733"/>
    </source>
</evidence>
<sequence>MALWFAARGTAASRTAPALQNDSSCATSTVVNRSPRILLVGMGADEQMGGYGRHRKAAEQGRLEEELQIDMDRLWERNLGRDDRLVADHGREARFPFLDNDVVQYLTHLRANDANTLLCDFDLPPGEGDKRILRLVAHRLGIPTAAGLVKRAIQFGSRVSQVSDKHRFGSRRQTKGQYNLPKGGG</sequence>
<dbReference type="GO" id="GO:0004066">
    <property type="term" value="F:asparagine synthase (glutamine-hydrolyzing) activity"/>
    <property type="evidence" value="ECO:0007669"/>
    <property type="project" value="InterPro"/>
</dbReference>
<dbReference type="Gene3D" id="3.40.50.620">
    <property type="entry name" value="HUPs"/>
    <property type="match status" value="1"/>
</dbReference>
<evidence type="ECO:0000256" key="3">
    <source>
        <dbReference type="ARBA" id="ARBA00022962"/>
    </source>
</evidence>
<evidence type="ECO:0000256" key="1">
    <source>
        <dbReference type="ARBA" id="ARBA00022605"/>
    </source>
</evidence>
<accession>A0A7S1UVW3</accession>
<keyword evidence="2" id="KW-0061">Asparagine biosynthesis</keyword>
<gene>
    <name evidence="6" type="ORF">GOCE00092_LOCUS8889</name>
</gene>
<dbReference type="InterPro" id="IPR051857">
    <property type="entry name" value="Asn_synthetase_domain"/>
</dbReference>
<dbReference type="CDD" id="cd01991">
    <property type="entry name" value="Asn_synthase_B_C"/>
    <property type="match status" value="1"/>
</dbReference>
<dbReference type="SUPFAM" id="SSF52402">
    <property type="entry name" value="Adenine nucleotide alpha hydrolases-like"/>
    <property type="match status" value="1"/>
</dbReference>
<reference evidence="6" key="1">
    <citation type="submission" date="2021-01" db="EMBL/GenBank/DDBJ databases">
        <authorList>
            <person name="Corre E."/>
            <person name="Pelletier E."/>
            <person name="Niang G."/>
            <person name="Scheremetjew M."/>
            <person name="Finn R."/>
            <person name="Kale V."/>
            <person name="Holt S."/>
            <person name="Cochrane G."/>
            <person name="Meng A."/>
            <person name="Brown T."/>
            <person name="Cohen L."/>
        </authorList>
    </citation>
    <scope>NUCLEOTIDE SEQUENCE</scope>
    <source>
        <strain evidence="6">CCMP 410</strain>
    </source>
</reference>
<feature type="region of interest" description="Disordered" evidence="4">
    <location>
        <begin position="164"/>
        <end position="185"/>
    </location>
</feature>
<proteinExistence type="predicted"/>
<dbReference type="Pfam" id="PF00733">
    <property type="entry name" value="Asn_synthase"/>
    <property type="match status" value="1"/>
</dbReference>
<dbReference type="PANTHER" id="PTHR45937:SF1">
    <property type="entry name" value="ASPARAGINE SYNTHETASE DOMAIN-CONTAINING PROTEIN 1"/>
    <property type="match status" value="1"/>
</dbReference>
<evidence type="ECO:0000313" key="6">
    <source>
        <dbReference type="EMBL" id="CAD9279979.1"/>
    </source>
</evidence>